<evidence type="ECO:0000259" key="1">
    <source>
        <dbReference type="PROSITE" id="PS51340"/>
    </source>
</evidence>
<sequence>MLSLENVYVGQPGLLGYQRDRPVLSAIRKAEVAVPELALSELNLAGDRQADLTVHGGVDKAVYVYPAGHYADWVADGFAVTRGDFGENLSLSGAAEDDVRIGDVWAWGDALVQVSQPRSPCFKLAMRIGRKDVAPTMIDTGRSGWYLRVLKPGAVPTAGPVEVVERAAGPTVADVVVIAHINYAQLPPERVDAALDLAGRVLATPALAESYRRGYMSTVDRWLARRAG</sequence>
<evidence type="ECO:0000313" key="2">
    <source>
        <dbReference type="EMBL" id="GAA3576723.1"/>
    </source>
</evidence>
<dbReference type="Gene3D" id="2.40.33.20">
    <property type="entry name" value="PK beta-barrel domain-like"/>
    <property type="match status" value="1"/>
</dbReference>
<proteinExistence type="predicted"/>
<organism evidence="2 3">
    <name type="scientific">Amycolatopsis ultiminotia</name>
    <dbReference type="NCBI Taxonomy" id="543629"/>
    <lineage>
        <taxon>Bacteria</taxon>
        <taxon>Bacillati</taxon>
        <taxon>Actinomycetota</taxon>
        <taxon>Actinomycetes</taxon>
        <taxon>Pseudonocardiales</taxon>
        <taxon>Pseudonocardiaceae</taxon>
        <taxon>Amycolatopsis</taxon>
    </lineage>
</organism>
<dbReference type="EMBL" id="BAAAZN010000021">
    <property type="protein sequence ID" value="GAA3576723.1"/>
    <property type="molecule type" value="Genomic_DNA"/>
</dbReference>
<reference evidence="3" key="1">
    <citation type="journal article" date="2019" name="Int. J. Syst. Evol. Microbiol.">
        <title>The Global Catalogue of Microorganisms (GCM) 10K type strain sequencing project: providing services to taxonomists for standard genome sequencing and annotation.</title>
        <authorList>
            <consortium name="The Broad Institute Genomics Platform"/>
            <consortium name="The Broad Institute Genome Sequencing Center for Infectious Disease"/>
            <person name="Wu L."/>
            <person name="Ma J."/>
        </authorList>
    </citation>
    <scope>NUCLEOTIDE SEQUENCE [LARGE SCALE GENOMIC DNA]</scope>
    <source>
        <strain evidence="3">JCM 16898</strain>
    </source>
</reference>
<dbReference type="PANTHER" id="PTHR30212">
    <property type="entry name" value="PROTEIN YIIM"/>
    <property type="match status" value="1"/>
</dbReference>
<evidence type="ECO:0000313" key="3">
    <source>
        <dbReference type="Proteomes" id="UP001500689"/>
    </source>
</evidence>
<comment type="caution">
    <text evidence="2">The sequence shown here is derived from an EMBL/GenBank/DDBJ whole genome shotgun (WGS) entry which is preliminary data.</text>
</comment>
<keyword evidence="3" id="KW-1185">Reference proteome</keyword>
<dbReference type="Pfam" id="PF03473">
    <property type="entry name" value="MOSC"/>
    <property type="match status" value="1"/>
</dbReference>
<name>A0ABP6Y4E3_9PSEU</name>
<dbReference type="PANTHER" id="PTHR30212:SF2">
    <property type="entry name" value="PROTEIN YIIM"/>
    <property type="match status" value="1"/>
</dbReference>
<feature type="domain" description="MOSC" evidence="1">
    <location>
        <begin position="31"/>
        <end position="164"/>
    </location>
</feature>
<dbReference type="InterPro" id="IPR005302">
    <property type="entry name" value="MoCF_Sase_C"/>
</dbReference>
<dbReference type="PROSITE" id="PS51340">
    <property type="entry name" value="MOSC"/>
    <property type="match status" value="1"/>
</dbReference>
<dbReference type="Proteomes" id="UP001500689">
    <property type="component" value="Unassembled WGS sequence"/>
</dbReference>
<accession>A0ABP6Y4E3</accession>
<dbReference type="InterPro" id="IPR011037">
    <property type="entry name" value="Pyrv_Knase-like_insert_dom_sf"/>
</dbReference>
<dbReference type="InterPro" id="IPR052353">
    <property type="entry name" value="Benzoxazolinone_Detox_Enz"/>
</dbReference>
<protein>
    <submittedName>
        <fullName evidence="2">MOSC domain-containing protein</fullName>
    </submittedName>
</protein>
<dbReference type="RefSeq" id="WP_425548823.1">
    <property type="nucleotide sequence ID" value="NZ_BAAAZN010000021.1"/>
</dbReference>
<dbReference type="SUPFAM" id="SSF50800">
    <property type="entry name" value="PK beta-barrel domain-like"/>
    <property type="match status" value="1"/>
</dbReference>
<gene>
    <name evidence="2" type="ORF">GCM10022222_71790</name>
</gene>